<proteinExistence type="predicted"/>
<dbReference type="Proteomes" id="UP001499843">
    <property type="component" value="Unassembled WGS sequence"/>
</dbReference>
<comment type="caution">
    <text evidence="2">The sequence shown here is derived from an EMBL/GenBank/DDBJ whole genome shotgun (WGS) entry which is preliminary data.</text>
</comment>
<keyword evidence="3" id="KW-1185">Reference proteome</keyword>
<organism evidence="2 3">
    <name type="scientific">Nonomuraea monospora</name>
    <dbReference type="NCBI Taxonomy" id="568818"/>
    <lineage>
        <taxon>Bacteria</taxon>
        <taxon>Bacillati</taxon>
        <taxon>Actinomycetota</taxon>
        <taxon>Actinomycetes</taxon>
        <taxon>Streptosporangiales</taxon>
        <taxon>Streptosporangiaceae</taxon>
        <taxon>Nonomuraea</taxon>
    </lineage>
</organism>
<evidence type="ECO:0008006" key="4">
    <source>
        <dbReference type="Google" id="ProtNLM"/>
    </source>
</evidence>
<sequence>MRDFSGESGIRPCGSVRAVSFGGYARKVRDPGLPYRHRISALRSCVQLYRPLGFHATLSYLESKAGRFRSDEAALLRALDIIEASCAVLQAEVDAYAVRRREAKRQGRRTPRAQDANPNAFPRRR</sequence>
<gene>
    <name evidence="2" type="ORF">GCM10009850_010480</name>
</gene>
<evidence type="ECO:0000256" key="1">
    <source>
        <dbReference type="SAM" id="MobiDB-lite"/>
    </source>
</evidence>
<evidence type="ECO:0000313" key="3">
    <source>
        <dbReference type="Proteomes" id="UP001499843"/>
    </source>
</evidence>
<feature type="compositionally biased region" description="Basic residues" evidence="1">
    <location>
        <begin position="101"/>
        <end position="111"/>
    </location>
</feature>
<reference evidence="2 3" key="1">
    <citation type="journal article" date="2019" name="Int. J. Syst. Evol. Microbiol.">
        <title>The Global Catalogue of Microorganisms (GCM) 10K type strain sequencing project: providing services to taxonomists for standard genome sequencing and annotation.</title>
        <authorList>
            <consortium name="The Broad Institute Genomics Platform"/>
            <consortium name="The Broad Institute Genome Sequencing Center for Infectious Disease"/>
            <person name="Wu L."/>
            <person name="Ma J."/>
        </authorList>
    </citation>
    <scope>NUCLEOTIDE SEQUENCE [LARGE SCALE GENOMIC DNA]</scope>
    <source>
        <strain evidence="2 3">JCM 16114</strain>
    </source>
</reference>
<feature type="region of interest" description="Disordered" evidence="1">
    <location>
        <begin position="101"/>
        <end position="125"/>
    </location>
</feature>
<evidence type="ECO:0000313" key="2">
    <source>
        <dbReference type="EMBL" id="GAA2205590.1"/>
    </source>
</evidence>
<dbReference type="EMBL" id="BAAAQX010000002">
    <property type="protein sequence ID" value="GAA2205590.1"/>
    <property type="molecule type" value="Genomic_DNA"/>
</dbReference>
<name>A0ABN3C8D1_9ACTN</name>
<protein>
    <recommendedName>
        <fullName evidence="4">Four helix bundle protein</fullName>
    </recommendedName>
</protein>
<accession>A0ABN3C8D1</accession>